<comment type="cofactor">
    <cofactor evidence="1 5">
        <name>FAD</name>
        <dbReference type="ChEBI" id="CHEBI:57692"/>
    </cofactor>
</comment>
<dbReference type="PROSITE" id="PS00623">
    <property type="entry name" value="GMC_OXRED_1"/>
    <property type="match status" value="1"/>
</dbReference>
<dbReference type="GO" id="GO:0008812">
    <property type="term" value="F:choline dehydrogenase activity"/>
    <property type="evidence" value="ECO:0007669"/>
    <property type="project" value="TreeGrafter"/>
</dbReference>
<dbReference type="PIRSF" id="PIRSF000137">
    <property type="entry name" value="Alcohol_oxidase"/>
    <property type="match status" value="1"/>
</dbReference>
<dbReference type="PANTHER" id="PTHR11552:SF147">
    <property type="entry name" value="CHOLINE DEHYDROGENASE, MITOCHONDRIAL"/>
    <property type="match status" value="1"/>
</dbReference>
<evidence type="ECO:0000256" key="3">
    <source>
        <dbReference type="ARBA" id="ARBA00022630"/>
    </source>
</evidence>
<keyword evidence="3 6" id="KW-0285">Flavoprotein</keyword>
<feature type="domain" description="Glucose-methanol-choline oxidoreductase N-terminal" evidence="7">
    <location>
        <begin position="83"/>
        <end position="106"/>
    </location>
</feature>
<keyword evidence="4 5" id="KW-0274">FAD</keyword>
<evidence type="ECO:0000256" key="4">
    <source>
        <dbReference type="ARBA" id="ARBA00022827"/>
    </source>
</evidence>
<feature type="binding site" evidence="5">
    <location>
        <position position="85"/>
    </location>
    <ligand>
        <name>FAD</name>
        <dbReference type="ChEBI" id="CHEBI:57692"/>
    </ligand>
</feature>
<dbReference type="PROSITE" id="PS51257">
    <property type="entry name" value="PROKAR_LIPOPROTEIN"/>
    <property type="match status" value="1"/>
</dbReference>
<reference evidence="9 10" key="1">
    <citation type="submission" date="2016-10" db="EMBL/GenBank/DDBJ databases">
        <authorList>
            <person name="de Groot N.N."/>
        </authorList>
    </citation>
    <scope>NUCLEOTIDE SEQUENCE [LARGE SCALE GENOMIC DNA]</scope>
    <source>
        <strain evidence="9 10">CGMCC 1.12097</strain>
    </source>
</reference>
<gene>
    <name evidence="9" type="ORF">SAMN02927914_06309</name>
</gene>
<dbReference type="STRING" id="1165689.SAMN02927914_06309"/>
<comment type="similarity">
    <text evidence="2 6">Belongs to the GMC oxidoreductase family.</text>
</comment>
<accession>A0A1G5ZV75</accession>
<dbReference type="Gene3D" id="3.50.50.60">
    <property type="entry name" value="FAD/NAD(P)-binding domain"/>
    <property type="match status" value="1"/>
</dbReference>
<dbReference type="OrthoDB" id="9785276at2"/>
<feature type="domain" description="Glucose-methanol-choline oxidoreductase N-terminal" evidence="8">
    <location>
        <begin position="255"/>
        <end position="269"/>
    </location>
</feature>
<dbReference type="PANTHER" id="PTHR11552">
    <property type="entry name" value="GLUCOSE-METHANOL-CHOLINE GMC OXIDOREDUCTASE"/>
    <property type="match status" value="1"/>
</dbReference>
<dbReference type="GO" id="GO:0050660">
    <property type="term" value="F:flavin adenine dinucleotide binding"/>
    <property type="evidence" value="ECO:0007669"/>
    <property type="project" value="InterPro"/>
</dbReference>
<evidence type="ECO:0000313" key="9">
    <source>
        <dbReference type="EMBL" id="SDA98698.1"/>
    </source>
</evidence>
<dbReference type="Gene3D" id="3.30.560.10">
    <property type="entry name" value="Glucose Oxidase, domain 3"/>
    <property type="match status" value="1"/>
</dbReference>
<feature type="binding site" evidence="5">
    <location>
        <begin position="93"/>
        <end position="96"/>
    </location>
    <ligand>
        <name>FAD</name>
        <dbReference type="ChEBI" id="CHEBI:57692"/>
    </ligand>
</feature>
<dbReference type="SUPFAM" id="SSF54373">
    <property type="entry name" value="FAD-linked reductases, C-terminal domain"/>
    <property type="match status" value="1"/>
</dbReference>
<evidence type="ECO:0000259" key="8">
    <source>
        <dbReference type="PROSITE" id="PS00624"/>
    </source>
</evidence>
<protein>
    <submittedName>
        <fullName evidence="9">Choline dehydrogenase</fullName>
    </submittedName>
</protein>
<sequence>MKRRDFDFIIVGGGSAGCVLANRLSSDPHNRVLLLEAGPKDSGLFMTMPAGYYRTYLDPRTNWTYASEPEPYMNGRRISVPRGRVLGGSSSINSMVYLRGHPLDYDGWAGNDMPDWDYAHCLPYFRKSETSDRGADVYRGDDGPLGVSRGTLPLEIFDSFLGAAAEAGFPISNDLNGAGPEGFARLDSTRKGGRRCSAAVAYLRPALSRPNLTVVTGALAHRVLMEGTRAVGVAFETRGRMVAVRALREVILSGGAINSPQLLMLSGIGPGDELSRHGIAIRHELDGVGRNLQDHLDISLKFTCRRPVSLAWLGDPVRRFAAGVQWIFTKRGIVSSNIFEIGGLIRSNETAPWPNLQFHLSPVLFDYAGSKVSLAEGFMLHCSQLRQESRGRITLASADPRQKARIQFNFLSTEKDRQEMREGIRVARDIVNQQAMADILGEEVAPGANLRSDAELDTWVRETAETEFHPSCSCKMGNDDQAVVDSDLRVRGLQGLRVVDASIMPTIISANLNGPTIMIAEKAADKILGRPPLAPAALPRIAAAA</sequence>
<evidence type="ECO:0000256" key="1">
    <source>
        <dbReference type="ARBA" id="ARBA00001974"/>
    </source>
</evidence>
<dbReference type="InterPro" id="IPR000172">
    <property type="entry name" value="GMC_OxRdtase_N"/>
</dbReference>
<dbReference type="PROSITE" id="PS00624">
    <property type="entry name" value="GMC_OXRED_2"/>
    <property type="match status" value="1"/>
</dbReference>
<dbReference type="Pfam" id="PF00732">
    <property type="entry name" value="GMC_oxred_N"/>
    <property type="match status" value="1"/>
</dbReference>
<dbReference type="InterPro" id="IPR036188">
    <property type="entry name" value="FAD/NAD-bd_sf"/>
</dbReference>
<dbReference type="GO" id="GO:0016020">
    <property type="term" value="C:membrane"/>
    <property type="evidence" value="ECO:0007669"/>
    <property type="project" value="TreeGrafter"/>
</dbReference>
<dbReference type="InterPro" id="IPR007867">
    <property type="entry name" value="GMC_OxRtase_C"/>
</dbReference>
<evidence type="ECO:0000256" key="2">
    <source>
        <dbReference type="ARBA" id="ARBA00010790"/>
    </source>
</evidence>
<dbReference type="NCBIfam" id="NF002550">
    <property type="entry name" value="PRK02106.1"/>
    <property type="match status" value="1"/>
</dbReference>
<dbReference type="AlphaFoldDB" id="A0A1G5ZV75"/>
<dbReference type="InterPro" id="IPR012132">
    <property type="entry name" value="GMC_OxRdtase"/>
</dbReference>
<dbReference type="GO" id="GO:0019285">
    <property type="term" value="P:glycine betaine biosynthetic process from choline"/>
    <property type="evidence" value="ECO:0007669"/>
    <property type="project" value="TreeGrafter"/>
</dbReference>
<dbReference type="SUPFAM" id="SSF51905">
    <property type="entry name" value="FAD/NAD(P)-binding domain"/>
    <property type="match status" value="1"/>
</dbReference>
<evidence type="ECO:0000256" key="6">
    <source>
        <dbReference type="RuleBase" id="RU003968"/>
    </source>
</evidence>
<dbReference type="RefSeq" id="WP_091586214.1">
    <property type="nucleotide sequence ID" value="NZ_FMXM01000034.1"/>
</dbReference>
<dbReference type="Pfam" id="PF05199">
    <property type="entry name" value="GMC_oxred_C"/>
    <property type="match status" value="1"/>
</dbReference>
<dbReference type="Proteomes" id="UP000198588">
    <property type="component" value="Unassembled WGS sequence"/>
</dbReference>
<name>A0A1G5ZV75_9HYPH</name>
<evidence type="ECO:0000313" key="10">
    <source>
        <dbReference type="Proteomes" id="UP000198588"/>
    </source>
</evidence>
<organism evidence="9 10">
    <name type="scientific">Mesorhizobium qingshengii</name>
    <dbReference type="NCBI Taxonomy" id="1165689"/>
    <lineage>
        <taxon>Bacteria</taxon>
        <taxon>Pseudomonadati</taxon>
        <taxon>Pseudomonadota</taxon>
        <taxon>Alphaproteobacteria</taxon>
        <taxon>Hyphomicrobiales</taxon>
        <taxon>Phyllobacteriaceae</taxon>
        <taxon>Mesorhizobium</taxon>
    </lineage>
</organism>
<dbReference type="EMBL" id="FMXM01000034">
    <property type="protein sequence ID" value="SDA98698.1"/>
    <property type="molecule type" value="Genomic_DNA"/>
</dbReference>
<proteinExistence type="inferred from homology"/>
<evidence type="ECO:0000256" key="5">
    <source>
        <dbReference type="PIRSR" id="PIRSR000137-2"/>
    </source>
</evidence>
<evidence type="ECO:0000259" key="7">
    <source>
        <dbReference type="PROSITE" id="PS00623"/>
    </source>
</evidence>